<evidence type="ECO:0000313" key="4">
    <source>
        <dbReference type="Proteomes" id="UP000422108"/>
    </source>
</evidence>
<gene>
    <name evidence="3" type="ORF">DSCOOX_62670</name>
</gene>
<dbReference type="RefSeq" id="WP_155313745.1">
    <property type="nucleotide sequence ID" value="NZ_AP021879.1"/>
</dbReference>
<dbReference type="PANTHER" id="PTHR46558">
    <property type="entry name" value="TRACRIPTIONAL REGULATORY PROTEIN-RELATED-RELATED"/>
    <property type="match status" value="1"/>
</dbReference>
<dbReference type="EMBL" id="AP021879">
    <property type="protein sequence ID" value="BBO93087.1"/>
    <property type="molecule type" value="Genomic_DNA"/>
</dbReference>
<accession>A0A5K8AK39</accession>
<feature type="domain" description="HTH cro/C1-type" evidence="2">
    <location>
        <begin position="7"/>
        <end position="61"/>
    </location>
</feature>
<keyword evidence="4" id="KW-1185">Reference proteome</keyword>
<dbReference type="Proteomes" id="UP000422108">
    <property type="component" value="Chromosome"/>
</dbReference>
<dbReference type="InterPro" id="IPR001387">
    <property type="entry name" value="Cro/C1-type_HTH"/>
</dbReference>
<evidence type="ECO:0000259" key="2">
    <source>
        <dbReference type="PROSITE" id="PS50943"/>
    </source>
</evidence>
<protein>
    <recommendedName>
        <fullName evidence="2">HTH cro/C1-type domain-containing protein</fullName>
    </recommendedName>
</protein>
<dbReference type="PANTHER" id="PTHR46558:SF11">
    <property type="entry name" value="HTH-TYPE TRANSCRIPTIONAL REGULATOR XRE"/>
    <property type="match status" value="1"/>
</dbReference>
<dbReference type="CDD" id="cd00093">
    <property type="entry name" value="HTH_XRE"/>
    <property type="match status" value="1"/>
</dbReference>
<dbReference type="PROSITE" id="PS50943">
    <property type="entry name" value="HTH_CROC1"/>
    <property type="match status" value="1"/>
</dbReference>
<dbReference type="GO" id="GO:0003677">
    <property type="term" value="F:DNA binding"/>
    <property type="evidence" value="ECO:0007669"/>
    <property type="project" value="UniProtKB-KW"/>
</dbReference>
<keyword evidence="1" id="KW-0238">DNA-binding</keyword>
<organism evidence="3 4">
    <name type="scientific">Desulfosarcina ovata subsp. ovata</name>
    <dbReference type="NCBI Taxonomy" id="2752305"/>
    <lineage>
        <taxon>Bacteria</taxon>
        <taxon>Pseudomonadati</taxon>
        <taxon>Thermodesulfobacteriota</taxon>
        <taxon>Desulfobacteria</taxon>
        <taxon>Desulfobacterales</taxon>
        <taxon>Desulfosarcinaceae</taxon>
        <taxon>Desulfosarcina</taxon>
    </lineage>
</organism>
<sequence>MAIGDRIQALRKQHGWSQQQLAKKIGTSGPIVGRYERGEMTPSVEVAKRLADTFEVTLDYLVDDTGRTAEIRDKAMLQRIMEIQALDTEDRKTIVTVLDSFLRDAKARKAYASQ</sequence>
<reference evidence="3 4" key="1">
    <citation type="submission" date="2019-11" db="EMBL/GenBank/DDBJ databases">
        <title>Comparative genomics of hydrocarbon-degrading Desulfosarcina strains.</title>
        <authorList>
            <person name="Watanabe M."/>
            <person name="Kojima H."/>
            <person name="Fukui M."/>
        </authorList>
    </citation>
    <scope>NUCLEOTIDE SEQUENCE [LARGE SCALE GENOMIC DNA]</scope>
    <source>
        <strain evidence="4">oXyS1</strain>
    </source>
</reference>
<dbReference type="SMART" id="SM00530">
    <property type="entry name" value="HTH_XRE"/>
    <property type="match status" value="1"/>
</dbReference>
<dbReference type="Pfam" id="PF01381">
    <property type="entry name" value="HTH_3"/>
    <property type="match status" value="1"/>
</dbReference>
<evidence type="ECO:0000256" key="1">
    <source>
        <dbReference type="ARBA" id="ARBA00023125"/>
    </source>
</evidence>
<dbReference type="InterPro" id="IPR049639">
    <property type="entry name" value="RstR"/>
</dbReference>
<dbReference type="NCBIfam" id="NF041951">
    <property type="entry name" value="phage_RstR"/>
    <property type="match status" value="1"/>
</dbReference>
<dbReference type="Gene3D" id="1.10.260.40">
    <property type="entry name" value="lambda repressor-like DNA-binding domains"/>
    <property type="match status" value="1"/>
</dbReference>
<name>A0A5K8AK39_9BACT</name>
<dbReference type="SUPFAM" id="SSF47413">
    <property type="entry name" value="lambda repressor-like DNA-binding domains"/>
    <property type="match status" value="1"/>
</dbReference>
<dbReference type="InterPro" id="IPR010982">
    <property type="entry name" value="Lambda_DNA-bd_dom_sf"/>
</dbReference>
<dbReference type="AlphaFoldDB" id="A0A5K8AK39"/>
<proteinExistence type="predicted"/>
<evidence type="ECO:0000313" key="3">
    <source>
        <dbReference type="EMBL" id="BBO93087.1"/>
    </source>
</evidence>